<organism evidence="1 2">
    <name type="scientific">Rubroshorea leprosula</name>
    <dbReference type="NCBI Taxonomy" id="152421"/>
    <lineage>
        <taxon>Eukaryota</taxon>
        <taxon>Viridiplantae</taxon>
        <taxon>Streptophyta</taxon>
        <taxon>Embryophyta</taxon>
        <taxon>Tracheophyta</taxon>
        <taxon>Spermatophyta</taxon>
        <taxon>Magnoliopsida</taxon>
        <taxon>eudicotyledons</taxon>
        <taxon>Gunneridae</taxon>
        <taxon>Pentapetalae</taxon>
        <taxon>rosids</taxon>
        <taxon>malvids</taxon>
        <taxon>Malvales</taxon>
        <taxon>Dipterocarpaceae</taxon>
        <taxon>Rubroshorea</taxon>
    </lineage>
</organism>
<comment type="caution">
    <text evidence="1">The sequence shown here is derived from an EMBL/GenBank/DDBJ whole genome shotgun (WGS) entry which is preliminary data.</text>
</comment>
<reference evidence="1 2" key="1">
    <citation type="journal article" date="2021" name="Commun. Biol.">
        <title>The genome of Shorea leprosula (Dipterocarpaceae) highlights the ecological relevance of drought in aseasonal tropical rainforests.</title>
        <authorList>
            <person name="Ng K.K.S."/>
            <person name="Kobayashi M.J."/>
            <person name="Fawcett J.A."/>
            <person name="Hatakeyama M."/>
            <person name="Paape T."/>
            <person name="Ng C.H."/>
            <person name="Ang C.C."/>
            <person name="Tnah L.H."/>
            <person name="Lee C.T."/>
            <person name="Nishiyama T."/>
            <person name="Sese J."/>
            <person name="O'Brien M.J."/>
            <person name="Copetti D."/>
            <person name="Mohd Noor M.I."/>
            <person name="Ong R.C."/>
            <person name="Putra M."/>
            <person name="Sireger I.Z."/>
            <person name="Indrioko S."/>
            <person name="Kosugi Y."/>
            <person name="Izuno A."/>
            <person name="Isagi Y."/>
            <person name="Lee S.L."/>
            <person name="Shimizu K.K."/>
        </authorList>
    </citation>
    <scope>NUCLEOTIDE SEQUENCE [LARGE SCALE GENOMIC DNA]</scope>
    <source>
        <strain evidence="1">214</strain>
    </source>
</reference>
<gene>
    <name evidence="1" type="ORF">SLEP1_g54380</name>
</gene>
<name>A0AAV5MF42_9ROSI</name>
<evidence type="ECO:0000313" key="2">
    <source>
        <dbReference type="Proteomes" id="UP001054252"/>
    </source>
</evidence>
<protein>
    <submittedName>
        <fullName evidence="1">Uncharacterized protein</fullName>
    </submittedName>
</protein>
<evidence type="ECO:0000313" key="1">
    <source>
        <dbReference type="EMBL" id="GKV47478.1"/>
    </source>
</evidence>
<keyword evidence="2" id="KW-1185">Reference proteome</keyword>
<accession>A0AAV5MF42</accession>
<dbReference type="AlphaFoldDB" id="A0AAV5MF42"/>
<proteinExistence type="predicted"/>
<dbReference type="Proteomes" id="UP001054252">
    <property type="component" value="Unassembled WGS sequence"/>
</dbReference>
<sequence>MDLRRYLKFNETSIISLNVCYQLRVDSSYPCIVSTQQLKPQDMNLVLMEIYYSICL</sequence>
<dbReference type="EMBL" id="BPVZ01000229">
    <property type="protein sequence ID" value="GKV47478.1"/>
    <property type="molecule type" value="Genomic_DNA"/>
</dbReference>